<dbReference type="Proteomes" id="UP000184471">
    <property type="component" value="Unassembled WGS sequence"/>
</dbReference>
<dbReference type="AlphaFoldDB" id="A0A1M5D726"/>
<name>A0A1M5D726_9ACTN</name>
<sequence>MAGRGADDARPVLIVRGHTAGAAAARPDGAPAERAVDYVLLRDELDARILDLADVEASRLARLVRRVAGTYAALSVTAFRRRDSATAFVSNSENEAIIIGLLLKLTRRRIPVVAVGQYPAKRQKWAAWRLAKVHTHIHRLLPLGTVQAERLHALGLPREKVEVLPYGIDTDYWHPDRATVPEGPRPYVMAAGLQHRDYATLVRAAEGLGVDLLIAAASPWSKSADQMSGTPQPDWVRVESPSLAELRDAYAGALAVVAPVVETDFPAGTTSVLEAMAMGKPVVAARSEGAGDVVADRRRVLRRGPLRATSATYAGRFGSPSAQGQTGLYFPVGDADELHSVLRWVIDHPEEAAAIGARGRVVVEEVHRVQDYVGRIADAVRSGVAQGAAATSR</sequence>
<dbReference type="CDD" id="cd03801">
    <property type="entry name" value="GT4_PimA-like"/>
    <property type="match status" value="1"/>
</dbReference>
<dbReference type="SUPFAM" id="SSF53756">
    <property type="entry name" value="UDP-Glycosyltransferase/glycogen phosphorylase"/>
    <property type="match status" value="1"/>
</dbReference>
<proteinExistence type="predicted"/>
<accession>A0A1M5D726</accession>
<dbReference type="STRING" id="1070870.SAMN05444351_0244"/>
<dbReference type="PANTHER" id="PTHR45947">
    <property type="entry name" value="SULFOQUINOVOSYL TRANSFERASE SQD2"/>
    <property type="match status" value="1"/>
</dbReference>
<evidence type="ECO:0000313" key="1">
    <source>
        <dbReference type="EMBL" id="SHF62670.1"/>
    </source>
</evidence>
<dbReference type="InterPro" id="IPR050194">
    <property type="entry name" value="Glycosyltransferase_grp1"/>
</dbReference>
<organism evidence="1 2">
    <name type="scientific">Geodermatophilus nigrescens</name>
    <dbReference type="NCBI Taxonomy" id="1070870"/>
    <lineage>
        <taxon>Bacteria</taxon>
        <taxon>Bacillati</taxon>
        <taxon>Actinomycetota</taxon>
        <taxon>Actinomycetes</taxon>
        <taxon>Geodermatophilales</taxon>
        <taxon>Geodermatophilaceae</taxon>
        <taxon>Geodermatophilus</taxon>
    </lineage>
</organism>
<keyword evidence="1" id="KW-0808">Transferase</keyword>
<protein>
    <submittedName>
        <fullName evidence="1">Glycosyltransferase involved in cell wall bisynthesis</fullName>
    </submittedName>
</protein>
<dbReference type="Pfam" id="PF13692">
    <property type="entry name" value="Glyco_trans_1_4"/>
    <property type="match status" value="1"/>
</dbReference>
<gene>
    <name evidence="1" type="ORF">SAMN05444351_0244</name>
</gene>
<dbReference type="Gene3D" id="3.40.50.2000">
    <property type="entry name" value="Glycogen Phosphorylase B"/>
    <property type="match status" value="1"/>
</dbReference>
<dbReference type="GO" id="GO:0016757">
    <property type="term" value="F:glycosyltransferase activity"/>
    <property type="evidence" value="ECO:0007669"/>
    <property type="project" value="TreeGrafter"/>
</dbReference>
<dbReference type="PANTHER" id="PTHR45947:SF3">
    <property type="entry name" value="SULFOQUINOVOSYL TRANSFERASE SQD2"/>
    <property type="match status" value="1"/>
</dbReference>
<keyword evidence="2" id="KW-1185">Reference proteome</keyword>
<dbReference type="EMBL" id="FQVX01000001">
    <property type="protein sequence ID" value="SHF62670.1"/>
    <property type="molecule type" value="Genomic_DNA"/>
</dbReference>
<reference evidence="1 2" key="1">
    <citation type="submission" date="2016-11" db="EMBL/GenBank/DDBJ databases">
        <authorList>
            <person name="Jaros S."/>
            <person name="Januszkiewicz K."/>
            <person name="Wedrychowicz H."/>
        </authorList>
    </citation>
    <scope>NUCLEOTIDE SEQUENCE [LARGE SCALE GENOMIC DNA]</scope>
    <source>
        <strain evidence="1 2">DSM 45408</strain>
    </source>
</reference>
<evidence type="ECO:0000313" key="2">
    <source>
        <dbReference type="Proteomes" id="UP000184471"/>
    </source>
</evidence>